<proteinExistence type="predicted"/>
<protein>
    <submittedName>
        <fullName evidence="1">Uncharacterized protein</fullName>
    </submittedName>
</protein>
<reference evidence="1 2" key="1">
    <citation type="submission" date="2018-06" db="EMBL/GenBank/DDBJ databases">
        <authorList>
            <consortium name="Pathogen Informatics"/>
            <person name="Doyle S."/>
        </authorList>
    </citation>
    <scope>NUCLEOTIDE SEQUENCE [LARGE SCALE GENOMIC DNA]</scope>
    <source>
        <strain evidence="1 2">NCTC11190</strain>
    </source>
</reference>
<dbReference type="EMBL" id="UGVL01000001">
    <property type="protein sequence ID" value="SUE34623.1"/>
    <property type="molecule type" value="Genomic_DNA"/>
</dbReference>
<evidence type="ECO:0000313" key="1">
    <source>
        <dbReference type="EMBL" id="SUE34623.1"/>
    </source>
</evidence>
<name>A0A379MSW0_9BACT</name>
<dbReference type="Proteomes" id="UP000255233">
    <property type="component" value="Unassembled WGS sequence"/>
</dbReference>
<accession>A0A379MSW0</accession>
<organism evidence="1 2">
    <name type="scientific">Rikenella microfusus</name>
    <dbReference type="NCBI Taxonomy" id="28139"/>
    <lineage>
        <taxon>Bacteria</taxon>
        <taxon>Pseudomonadati</taxon>
        <taxon>Bacteroidota</taxon>
        <taxon>Bacteroidia</taxon>
        <taxon>Bacteroidales</taxon>
        <taxon>Rikenellaceae</taxon>
        <taxon>Rikenella</taxon>
    </lineage>
</organism>
<gene>
    <name evidence="1" type="ORF">NCTC11190_01855</name>
</gene>
<keyword evidence="2" id="KW-1185">Reference proteome</keyword>
<dbReference type="AlphaFoldDB" id="A0A379MSW0"/>
<dbReference type="STRING" id="880526.GCA_000427365_01965"/>
<evidence type="ECO:0000313" key="2">
    <source>
        <dbReference type="Proteomes" id="UP000255233"/>
    </source>
</evidence>
<sequence length="162" mass="18322">MGAVMSSMKKSIVVPVKNITSNTATRSNTGRITPKWNNPFSGSEQWLITFSDNRSFRNKNAFVRLLPLALGTNNGEMHVCIKITNSSEVYDLPRFFENLSTASSMDMHSCSETIRSTTGSLTSKCCPLRDTTYLRREFEVSNVWIVISFRPSLLYVYVVVIY</sequence>